<dbReference type="EMBL" id="GGEC01072328">
    <property type="protein sequence ID" value="MBX52812.1"/>
    <property type="molecule type" value="Transcribed_RNA"/>
</dbReference>
<sequence>MTKRKEQWSTNQYKKPSYCCPIHSLGCNSQTTTKKP</sequence>
<dbReference type="AlphaFoldDB" id="A0A2P2PDI8"/>
<accession>A0A2P2PDI8</accession>
<proteinExistence type="predicted"/>
<name>A0A2P2PDI8_RHIMU</name>
<organism evidence="1">
    <name type="scientific">Rhizophora mucronata</name>
    <name type="common">Asiatic mangrove</name>
    <dbReference type="NCBI Taxonomy" id="61149"/>
    <lineage>
        <taxon>Eukaryota</taxon>
        <taxon>Viridiplantae</taxon>
        <taxon>Streptophyta</taxon>
        <taxon>Embryophyta</taxon>
        <taxon>Tracheophyta</taxon>
        <taxon>Spermatophyta</taxon>
        <taxon>Magnoliopsida</taxon>
        <taxon>eudicotyledons</taxon>
        <taxon>Gunneridae</taxon>
        <taxon>Pentapetalae</taxon>
        <taxon>rosids</taxon>
        <taxon>fabids</taxon>
        <taxon>Malpighiales</taxon>
        <taxon>Rhizophoraceae</taxon>
        <taxon>Rhizophora</taxon>
    </lineage>
</organism>
<evidence type="ECO:0000313" key="1">
    <source>
        <dbReference type="EMBL" id="MBX52812.1"/>
    </source>
</evidence>
<reference evidence="1" key="1">
    <citation type="submission" date="2018-02" db="EMBL/GenBank/DDBJ databases">
        <title>Rhizophora mucronata_Transcriptome.</title>
        <authorList>
            <person name="Meera S.P."/>
            <person name="Sreeshan A."/>
            <person name="Augustine A."/>
        </authorList>
    </citation>
    <scope>NUCLEOTIDE SEQUENCE</scope>
    <source>
        <tissue evidence="1">Leaf</tissue>
    </source>
</reference>
<protein>
    <submittedName>
        <fullName evidence="1">Phospholipase D delta</fullName>
    </submittedName>
</protein>